<dbReference type="Proteomes" id="UP000001883">
    <property type="component" value="Chromosome"/>
</dbReference>
<reference evidence="1 2" key="2">
    <citation type="journal article" date="2010" name="J Osaka Dent Univ">
        <title>Isolation and identification of Rothia mucilaginosa from persistent apical periodontitis lesions.</title>
        <authorList>
            <person name="Yamane K."/>
            <person name="Yoshida M."/>
            <person name="Fujihira T."/>
            <person name="Baba T."/>
            <person name="Tsuji N."/>
            <person name="Hayashi H."/>
            <person name="Sugimori C."/>
            <person name="Yamanaka T."/>
            <person name="Mashimo C."/>
            <person name="Nambu T."/>
            <person name="Kawai H."/>
            <person name="Fukushima H."/>
        </authorList>
    </citation>
    <scope>NUCLEOTIDE SEQUENCE [LARGE SCALE GENOMIC DNA]</scope>
    <source>
        <strain evidence="1 2">DY-18</strain>
    </source>
</reference>
<evidence type="ECO:0000313" key="1">
    <source>
        <dbReference type="EMBL" id="BAI65365.1"/>
    </source>
</evidence>
<reference evidence="2" key="1">
    <citation type="submission" date="2009-07" db="EMBL/GenBank/DDBJ databases">
        <title>Complete genome sequence of Rothia mucilaginosa DJ.</title>
        <authorList>
            <person name="Yamane K."/>
            <person name="Nambu T."/>
            <person name="Mashimo C."/>
            <person name="Sugimori C."/>
            <person name="Yamanaka T."/>
            <person name="Leung K."/>
            <person name="Fukushima H."/>
        </authorList>
    </citation>
    <scope>NUCLEOTIDE SEQUENCE [LARGE SCALE GENOMIC DNA]</scope>
    <source>
        <strain evidence="2">DY-18</strain>
    </source>
</reference>
<dbReference type="KEGG" id="rmu:RMDY18_15330"/>
<gene>
    <name evidence="1" type="ordered locus">RMDY18_15330</name>
</gene>
<dbReference type="EMBL" id="AP011540">
    <property type="protein sequence ID" value="BAI65365.1"/>
    <property type="molecule type" value="Genomic_DNA"/>
</dbReference>
<proteinExistence type="predicted"/>
<reference evidence="1 2" key="3">
    <citation type="journal article" date="2010" name="Sequencing">
        <title>Complete Genome Sequence of Rothia mucilaginosa DY-18: A Clinical Isolate with Dense Meshwork-Like Structures from a Persistent Apical Periodontitis Lesion.</title>
        <authorList>
            <person name="Yamane K."/>
            <person name="Nambu T."/>
            <person name="Yamanaka T."/>
            <person name="Mashimo C."/>
            <person name="Sugimori C."/>
            <person name="Leung K.-P."/>
            <person name="Fukushima H."/>
        </authorList>
    </citation>
    <scope>NUCLEOTIDE SEQUENCE [LARGE SCALE GENOMIC DNA]</scope>
    <source>
        <strain evidence="1 2">DY-18</strain>
    </source>
</reference>
<name>D2NNZ7_ROTMD</name>
<dbReference type="AlphaFoldDB" id="D2NNZ7"/>
<dbReference type="HOGENOM" id="CLU_3204826_0_0_11"/>
<sequence length="45" mass="4870">MVAHRQAVRTAPSRAPTAHIVPRVHRIGEDRAVEAKVDAAIATSR</sequence>
<organism evidence="1 2">
    <name type="scientific">Rothia mucilaginosa (strain DY-18)</name>
    <name type="common">Stomatococcus mucilaginosus</name>
    <dbReference type="NCBI Taxonomy" id="680646"/>
    <lineage>
        <taxon>Bacteria</taxon>
        <taxon>Bacillati</taxon>
        <taxon>Actinomycetota</taxon>
        <taxon>Actinomycetes</taxon>
        <taxon>Micrococcales</taxon>
        <taxon>Micrococcaceae</taxon>
        <taxon>Rothia</taxon>
    </lineage>
</organism>
<accession>D2NNZ7</accession>
<keyword evidence="2" id="KW-1185">Reference proteome</keyword>
<evidence type="ECO:0000313" key="2">
    <source>
        <dbReference type="Proteomes" id="UP000001883"/>
    </source>
</evidence>
<protein>
    <submittedName>
        <fullName evidence="1">Uncharacterized protein</fullName>
    </submittedName>
</protein>